<dbReference type="AlphaFoldDB" id="A0A833QY43"/>
<reference evidence="1" key="1">
    <citation type="submission" date="2020-01" db="EMBL/GenBank/DDBJ databases">
        <title>Genome sequence of Kobresia littledalei, the first chromosome-level genome in the family Cyperaceae.</title>
        <authorList>
            <person name="Qu G."/>
        </authorList>
    </citation>
    <scope>NUCLEOTIDE SEQUENCE</scope>
    <source>
        <strain evidence="1">C.B.Clarke</strain>
        <tissue evidence="1">Leaf</tissue>
    </source>
</reference>
<organism evidence="1 2">
    <name type="scientific">Carex littledalei</name>
    <dbReference type="NCBI Taxonomy" id="544730"/>
    <lineage>
        <taxon>Eukaryota</taxon>
        <taxon>Viridiplantae</taxon>
        <taxon>Streptophyta</taxon>
        <taxon>Embryophyta</taxon>
        <taxon>Tracheophyta</taxon>
        <taxon>Spermatophyta</taxon>
        <taxon>Magnoliopsida</taxon>
        <taxon>Liliopsida</taxon>
        <taxon>Poales</taxon>
        <taxon>Cyperaceae</taxon>
        <taxon>Cyperoideae</taxon>
        <taxon>Cariceae</taxon>
        <taxon>Carex</taxon>
        <taxon>Carex subgen. Euthyceras</taxon>
    </lineage>
</organism>
<proteinExistence type="predicted"/>
<dbReference type="EMBL" id="SWLB01000006">
    <property type="protein sequence ID" value="KAF3338030.1"/>
    <property type="molecule type" value="Genomic_DNA"/>
</dbReference>
<evidence type="ECO:0000313" key="2">
    <source>
        <dbReference type="Proteomes" id="UP000623129"/>
    </source>
</evidence>
<comment type="caution">
    <text evidence="1">The sequence shown here is derived from an EMBL/GenBank/DDBJ whole genome shotgun (WGS) entry which is preliminary data.</text>
</comment>
<evidence type="ECO:0000313" key="1">
    <source>
        <dbReference type="EMBL" id="KAF3338030.1"/>
    </source>
</evidence>
<protein>
    <submittedName>
        <fullName evidence="1">Uncharacterized protein</fullName>
    </submittedName>
</protein>
<sequence length="100" mass="11100">MTGVVSSAAGIAWVYISWCVGIDNVHWRIREQVTCIGDDSRNLYEKESYRLLPTYASLSGRILPSAPQACYVDLPNLTTLVGIRGIHLTEQGTAFNKNKK</sequence>
<dbReference type="Proteomes" id="UP000623129">
    <property type="component" value="Unassembled WGS sequence"/>
</dbReference>
<keyword evidence="2" id="KW-1185">Reference proteome</keyword>
<name>A0A833QY43_9POAL</name>
<accession>A0A833QY43</accession>
<gene>
    <name evidence="1" type="ORF">FCM35_KLT18617</name>
</gene>